<keyword evidence="3" id="KW-0597">Phosphoprotein</keyword>
<gene>
    <name evidence="11" type="ORF">J2S19_002455</name>
</gene>
<dbReference type="EC" id="2.7.13.3" evidence="11"/>
<dbReference type="GO" id="GO:0004673">
    <property type="term" value="F:protein histidine kinase activity"/>
    <property type="evidence" value="ECO:0007669"/>
    <property type="project" value="UniProtKB-EC"/>
</dbReference>
<comment type="subcellular location">
    <subcellularLocation>
        <location evidence="1">Cell membrane</location>
        <topology evidence="1">Multi-pass membrane protein</topology>
    </subcellularLocation>
</comment>
<keyword evidence="7 9" id="KW-1133">Transmembrane helix</keyword>
<dbReference type="PROSITE" id="PS50885">
    <property type="entry name" value="HAMP"/>
    <property type="match status" value="1"/>
</dbReference>
<dbReference type="Gene3D" id="3.30.450.20">
    <property type="entry name" value="PAS domain"/>
    <property type="match status" value="1"/>
</dbReference>
<dbReference type="InterPro" id="IPR033479">
    <property type="entry name" value="dCache_1"/>
</dbReference>
<evidence type="ECO:0000256" key="7">
    <source>
        <dbReference type="ARBA" id="ARBA00022989"/>
    </source>
</evidence>
<dbReference type="SMART" id="SM00304">
    <property type="entry name" value="HAMP"/>
    <property type="match status" value="1"/>
</dbReference>
<evidence type="ECO:0000259" key="10">
    <source>
        <dbReference type="PROSITE" id="PS50885"/>
    </source>
</evidence>
<dbReference type="SUPFAM" id="SSF158472">
    <property type="entry name" value="HAMP domain-like"/>
    <property type="match status" value="1"/>
</dbReference>
<dbReference type="Proteomes" id="UP001234495">
    <property type="component" value="Unassembled WGS sequence"/>
</dbReference>
<dbReference type="PANTHER" id="PTHR42713">
    <property type="entry name" value="HISTIDINE KINASE-RELATED"/>
    <property type="match status" value="1"/>
</dbReference>
<feature type="transmembrane region" description="Helical" evidence="9">
    <location>
        <begin position="15"/>
        <end position="36"/>
    </location>
</feature>
<dbReference type="EMBL" id="JAUSUD010000010">
    <property type="protein sequence ID" value="MDQ0231193.1"/>
    <property type="molecule type" value="Genomic_DNA"/>
</dbReference>
<dbReference type="Gene3D" id="3.30.565.10">
    <property type="entry name" value="Histidine kinase-like ATPase, C-terminal domain"/>
    <property type="match status" value="1"/>
</dbReference>
<name>A0ABT9ZFY6_9BACI</name>
<keyword evidence="5 9" id="KW-0812">Transmembrane</keyword>
<dbReference type="InterPro" id="IPR010559">
    <property type="entry name" value="Sig_transdc_His_kin_internal"/>
</dbReference>
<dbReference type="SMART" id="SM00387">
    <property type="entry name" value="HATPase_c"/>
    <property type="match status" value="1"/>
</dbReference>
<comment type="caution">
    <text evidence="11">The sequence shown here is derived from an EMBL/GenBank/DDBJ whole genome shotgun (WGS) entry which is preliminary data.</text>
</comment>
<dbReference type="Pfam" id="PF06580">
    <property type="entry name" value="His_kinase"/>
    <property type="match status" value="1"/>
</dbReference>
<keyword evidence="6 11" id="KW-0418">Kinase</keyword>
<evidence type="ECO:0000256" key="5">
    <source>
        <dbReference type="ARBA" id="ARBA00022692"/>
    </source>
</evidence>
<dbReference type="PANTHER" id="PTHR42713:SF2">
    <property type="entry name" value="TWO-COMPONENT SENSOR KINASE YESM"/>
    <property type="match status" value="1"/>
</dbReference>
<protein>
    <submittedName>
        <fullName evidence="11">Two-component system sensor histidine kinase YesM</fullName>
        <ecNumber evidence="11">2.7.13.3</ecNumber>
    </submittedName>
</protein>
<accession>A0ABT9ZFY6</accession>
<dbReference type="InterPro" id="IPR003594">
    <property type="entry name" value="HATPase_dom"/>
</dbReference>
<dbReference type="RefSeq" id="WP_307341694.1">
    <property type="nucleotide sequence ID" value="NZ_JAUSUD010000010.1"/>
</dbReference>
<dbReference type="CDD" id="cd06225">
    <property type="entry name" value="HAMP"/>
    <property type="match status" value="1"/>
</dbReference>
<keyword evidence="12" id="KW-1185">Reference proteome</keyword>
<evidence type="ECO:0000313" key="11">
    <source>
        <dbReference type="EMBL" id="MDQ0231193.1"/>
    </source>
</evidence>
<dbReference type="InterPro" id="IPR036890">
    <property type="entry name" value="HATPase_C_sf"/>
</dbReference>
<evidence type="ECO:0000256" key="2">
    <source>
        <dbReference type="ARBA" id="ARBA00022475"/>
    </source>
</evidence>
<proteinExistence type="predicted"/>
<feature type="transmembrane region" description="Helical" evidence="9">
    <location>
        <begin position="287"/>
        <end position="306"/>
    </location>
</feature>
<keyword evidence="4 11" id="KW-0808">Transferase</keyword>
<evidence type="ECO:0000256" key="9">
    <source>
        <dbReference type="SAM" id="Phobius"/>
    </source>
</evidence>
<dbReference type="Gene3D" id="1.10.8.500">
    <property type="entry name" value="HAMP domain in histidine kinase"/>
    <property type="match status" value="1"/>
</dbReference>
<evidence type="ECO:0000256" key="1">
    <source>
        <dbReference type="ARBA" id="ARBA00004651"/>
    </source>
</evidence>
<evidence type="ECO:0000256" key="3">
    <source>
        <dbReference type="ARBA" id="ARBA00022553"/>
    </source>
</evidence>
<dbReference type="InterPro" id="IPR051552">
    <property type="entry name" value="HptR"/>
</dbReference>
<dbReference type="Pfam" id="PF02743">
    <property type="entry name" value="dCache_1"/>
    <property type="match status" value="1"/>
</dbReference>
<dbReference type="InterPro" id="IPR003660">
    <property type="entry name" value="HAMP_dom"/>
</dbReference>
<evidence type="ECO:0000256" key="6">
    <source>
        <dbReference type="ARBA" id="ARBA00022777"/>
    </source>
</evidence>
<evidence type="ECO:0000256" key="4">
    <source>
        <dbReference type="ARBA" id="ARBA00022679"/>
    </source>
</evidence>
<evidence type="ECO:0000256" key="8">
    <source>
        <dbReference type="ARBA" id="ARBA00023136"/>
    </source>
</evidence>
<organism evidence="11 12">
    <name type="scientific">Metabacillus malikii</name>
    <dbReference type="NCBI Taxonomy" id="1504265"/>
    <lineage>
        <taxon>Bacteria</taxon>
        <taxon>Bacillati</taxon>
        <taxon>Bacillota</taxon>
        <taxon>Bacilli</taxon>
        <taxon>Bacillales</taxon>
        <taxon>Bacillaceae</taxon>
        <taxon>Metabacillus</taxon>
    </lineage>
</organism>
<dbReference type="Pfam" id="PF00672">
    <property type="entry name" value="HAMP"/>
    <property type="match status" value="1"/>
</dbReference>
<keyword evidence="8 9" id="KW-0472">Membrane</keyword>
<dbReference type="Pfam" id="PF02518">
    <property type="entry name" value="HATPase_c"/>
    <property type="match status" value="1"/>
</dbReference>
<reference evidence="11 12" key="1">
    <citation type="submission" date="2023-07" db="EMBL/GenBank/DDBJ databases">
        <title>Genomic Encyclopedia of Type Strains, Phase IV (KMG-IV): sequencing the most valuable type-strain genomes for metagenomic binning, comparative biology and taxonomic classification.</title>
        <authorList>
            <person name="Goeker M."/>
        </authorList>
    </citation>
    <scope>NUCLEOTIDE SEQUENCE [LARGE SCALE GENOMIC DNA]</scope>
    <source>
        <strain evidence="11 12">DSM 29005</strain>
    </source>
</reference>
<evidence type="ECO:0000313" key="12">
    <source>
        <dbReference type="Proteomes" id="UP001234495"/>
    </source>
</evidence>
<dbReference type="SUPFAM" id="SSF55874">
    <property type="entry name" value="ATPase domain of HSP90 chaperone/DNA topoisomerase II/histidine kinase"/>
    <property type="match status" value="1"/>
</dbReference>
<sequence length="579" mass="65649">MNFKKLMLSSLRTKLLIMFVILTAIPLIFVGVVSYVKSINIISKNTHTFTQLQASQVSQDIDVIFQDTKRFTEISKLDSTIHFLTNDENTYEDAKNILNLFSFYREIYQSSDNIQSISIFNLDGKIISEDKGVHQLDTSPRENPEYTQLLKNPTDTLIQQTEVNNQPMISITDTVILEITGEVIGFINILIDATVIEEILGNATLGETGSFYVETAAGESLYLSGNQAGRHLISNWRTIREKDSGYMTNNSQSTFTVFDTVESTGWKVIGQAPLQELMKDANEIRSLIMISVGFSIIFTITLYFFISSKLIRPIRNLKENMKLASQGNLDVKVVNESSDEIADLANSFNVMIKKIKSLLLKSIDEQKQLTLAEFKALQSQINPHFLYNTLDNIIWMAEAKKSSEVIDMTKALSHFFRISLSNGEDVIKLAQEIDHVRNYLIIQKIRYRDILEVTFDFNDEIVDYSILKITLQPLVENAIYHGIKNKRGKGLVSIRGDFTEDGDICIEVIDNGIGIKEEQLTKIQHQLRTGTKGKKTSGGFGMFNVQKRIQLYYGSQYGLTIESSYQIGTYIRLTIPAMR</sequence>
<feature type="domain" description="HAMP" evidence="10">
    <location>
        <begin position="308"/>
        <end position="360"/>
    </location>
</feature>
<keyword evidence="2" id="KW-1003">Cell membrane</keyword>